<organism evidence="7 8">
    <name type="scientific">Paenibacillus naphthalenovorans</name>
    <dbReference type="NCBI Taxonomy" id="162209"/>
    <lineage>
        <taxon>Bacteria</taxon>
        <taxon>Bacillati</taxon>
        <taxon>Bacillota</taxon>
        <taxon>Bacilli</taxon>
        <taxon>Bacillales</taxon>
        <taxon>Paenibacillaceae</taxon>
        <taxon>Paenibacillus</taxon>
    </lineage>
</organism>
<dbReference type="SUPFAM" id="SSF52518">
    <property type="entry name" value="Thiamin diphosphate-binding fold (THDP-binding)"/>
    <property type="match status" value="2"/>
</dbReference>
<dbReference type="SUPFAM" id="SSF52467">
    <property type="entry name" value="DHS-like NAD/FAD-binding domain"/>
    <property type="match status" value="1"/>
</dbReference>
<sequence>MEPSSPNNQSAVTYELKDGLDNKAASKFTTASALMESLHEAGVSCIFANLGSDHPALIEEWAQAQLQNKNYPRIIICPHEFVALSAAHTYAQVSGRPQAVFIHVECGTQNLGGSVHNAAKGRVPVLIFAGASPFTQEGELVGSRNEHIHWIQDVFDQRGIVRQYMKYDNEIRTGKNVKQLVHRALQIAESDPKGPVYLMAPREVLEEEIERSSFRTQGWEPLSPSAIPPEKIAEIANDLLQAQKPLIVTSYLGRNKQAVPELVRLSERLAVPVLESAPYYMNFPGDHPLHVGYQWNHPEQNEILAEADLVLVIDSDVPWIPLHNQPAKDCTVYFIDVDPLKEKTPLWYIPSKRFYKADSFAALQQLNAYFNTIHHLIDEKAVRERNQYFTLIHHRQREEWRRLEQLDDSDIITPEYLTACIREAIDEDTIVLTETITNYATVSKHLPRNTPGTLLGSGASALGWHGGGAIGAKLAAPDKTIVSLTGDGSYIFSNPTPVHWVARKYNTPFLTVIYNNHGWGAPRMSTLGVHPNGVARQTDQFWVNFDPSSELAKVAEAAGGAYPRLVEKPSELKEAIVSALHMVKGGRSAVLDVRLPQVSKQQH</sequence>
<dbReference type="PANTHER" id="PTHR18968:SF164">
    <property type="entry name" value="PYRUVATE DECARBOXYLASE"/>
    <property type="match status" value="1"/>
</dbReference>
<keyword evidence="2 3" id="KW-0786">Thiamine pyrophosphate</keyword>
<proteinExistence type="inferred from homology"/>
<dbReference type="OrthoDB" id="2443624at2"/>
<dbReference type="InterPro" id="IPR011766">
    <property type="entry name" value="TPP_enzyme_TPP-bd"/>
</dbReference>
<dbReference type="EMBL" id="CP013652">
    <property type="protein sequence ID" value="ALS25402.1"/>
    <property type="molecule type" value="Genomic_DNA"/>
</dbReference>
<dbReference type="AlphaFoldDB" id="A0A0U2WJG4"/>
<dbReference type="Pfam" id="PF02776">
    <property type="entry name" value="TPP_enzyme_N"/>
    <property type="match status" value="1"/>
</dbReference>
<dbReference type="PATRIC" id="fig|162209.4.peg.5438"/>
<dbReference type="RefSeq" id="WP_082660956.1">
    <property type="nucleotide sequence ID" value="NZ_CP013652.1"/>
</dbReference>
<dbReference type="InterPro" id="IPR012000">
    <property type="entry name" value="Thiamin_PyroP_enz_cen_dom"/>
</dbReference>
<dbReference type="InterPro" id="IPR012001">
    <property type="entry name" value="Thiamin_PyroP_enz_TPP-bd_dom"/>
</dbReference>
<name>A0A0U2WJG4_9BACL</name>
<evidence type="ECO:0000256" key="3">
    <source>
        <dbReference type="RuleBase" id="RU362132"/>
    </source>
</evidence>
<evidence type="ECO:0000313" key="7">
    <source>
        <dbReference type="EMBL" id="ALS25402.1"/>
    </source>
</evidence>
<accession>A0A0U2WJG4</accession>
<dbReference type="Proteomes" id="UP000061660">
    <property type="component" value="Chromosome"/>
</dbReference>
<dbReference type="GO" id="GO:0005948">
    <property type="term" value="C:acetolactate synthase complex"/>
    <property type="evidence" value="ECO:0007669"/>
    <property type="project" value="TreeGrafter"/>
</dbReference>
<evidence type="ECO:0000259" key="4">
    <source>
        <dbReference type="Pfam" id="PF00205"/>
    </source>
</evidence>
<dbReference type="CDD" id="cd02002">
    <property type="entry name" value="TPP_BFDC"/>
    <property type="match status" value="1"/>
</dbReference>
<reference evidence="8" key="1">
    <citation type="submission" date="2015-12" db="EMBL/GenBank/DDBJ databases">
        <title>Complete genome sequences of two moderately thermophilic Paenibacillus species.</title>
        <authorList>
            <person name="Butler R.III."/>
            <person name="Wang J."/>
            <person name="Stark B.C."/>
            <person name="Pombert J.-F."/>
        </authorList>
    </citation>
    <scope>NUCLEOTIDE SEQUENCE [LARGE SCALE GENOMIC DNA]</scope>
    <source>
        <strain evidence="8">32O-Y</strain>
    </source>
</reference>
<dbReference type="NCBIfam" id="NF006203">
    <property type="entry name" value="PRK08327.1"/>
    <property type="match status" value="1"/>
</dbReference>
<dbReference type="InterPro" id="IPR029035">
    <property type="entry name" value="DHS-like_NAD/FAD-binding_dom"/>
</dbReference>
<reference evidence="7 8" key="2">
    <citation type="journal article" date="2016" name="Genome Announc.">
        <title>Complete Genome Sequences of Two Interactive Moderate Thermophiles, Paenibacillus napthalenovorans 32O-Y and Paenibacillus sp. 32O-W.</title>
        <authorList>
            <person name="Butler R.R.III."/>
            <person name="Wang J."/>
            <person name="Stark B.C."/>
            <person name="Pombert J.F."/>
        </authorList>
    </citation>
    <scope>NUCLEOTIDE SEQUENCE [LARGE SCALE GENOMIC DNA]</scope>
    <source>
        <strain evidence="7 8">32O-Y</strain>
    </source>
</reference>
<dbReference type="InterPro" id="IPR045229">
    <property type="entry name" value="TPP_enz"/>
</dbReference>
<evidence type="ECO:0000259" key="6">
    <source>
        <dbReference type="Pfam" id="PF02776"/>
    </source>
</evidence>
<feature type="domain" description="Thiamine pyrophosphate enzyme central" evidence="4">
    <location>
        <begin position="232"/>
        <end position="339"/>
    </location>
</feature>
<dbReference type="GO" id="GO:0050660">
    <property type="term" value="F:flavin adenine dinucleotide binding"/>
    <property type="evidence" value="ECO:0007669"/>
    <property type="project" value="TreeGrafter"/>
</dbReference>
<dbReference type="GO" id="GO:0009097">
    <property type="term" value="P:isoleucine biosynthetic process"/>
    <property type="evidence" value="ECO:0007669"/>
    <property type="project" value="TreeGrafter"/>
</dbReference>
<dbReference type="PANTHER" id="PTHR18968">
    <property type="entry name" value="THIAMINE PYROPHOSPHATE ENZYMES"/>
    <property type="match status" value="1"/>
</dbReference>
<protein>
    <submittedName>
        <fullName evidence="7">Catalytic subunit of acetolactate synthase</fullName>
    </submittedName>
</protein>
<dbReference type="Pfam" id="PF02775">
    <property type="entry name" value="TPP_enzyme_C"/>
    <property type="match status" value="1"/>
</dbReference>
<keyword evidence="8" id="KW-1185">Reference proteome</keyword>
<dbReference type="PROSITE" id="PS00187">
    <property type="entry name" value="TPP_ENZYMES"/>
    <property type="match status" value="1"/>
</dbReference>
<comment type="similarity">
    <text evidence="1 3">Belongs to the TPP enzyme family.</text>
</comment>
<dbReference type="KEGG" id="pnp:IJ22_51430"/>
<feature type="domain" description="Thiamine pyrophosphate enzyme TPP-binding" evidence="5">
    <location>
        <begin position="440"/>
        <end position="593"/>
    </location>
</feature>
<evidence type="ECO:0000256" key="1">
    <source>
        <dbReference type="ARBA" id="ARBA00007812"/>
    </source>
</evidence>
<dbReference type="GO" id="GO:0030976">
    <property type="term" value="F:thiamine pyrophosphate binding"/>
    <property type="evidence" value="ECO:0007669"/>
    <property type="project" value="InterPro"/>
</dbReference>
<evidence type="ECO:0000313" key="8">
    <source>
        <dbReference type="Proteomes" id="UP000061660"/>
    </source>
</evidence>
<dbReference type="InterPro" id="IPR029061">
    <property type="entry name" value="THDP-binding"/>
</dbReference>
<dbReference type="STRING" id="162209.IJ22_51430"/>
<dbReference type="Gene3D" id="3.40.50.1220">
    <property type="entry name" value="TPP-binding domain"/>
    <property type="match status" value="1"/>
</dbReference>
<dbReference type="CDD" id="cd07035">
    <property type="entry name" value="TPP_PYR_POX_like"/>
    <property type="match status" value="1"/>
</dbReference>
<gene>
    <name evidence="7" type="ORF">IJ22_51430</name>
</gene>
<dbReference type="GO" id="GO:0000287">
    <property type="term" value="F:magnesium ion binding"/>
    <property type="evidence" value="ECO:0007669"/>
    <property type="project" value="InterPro"/>
</dbReference>
<dbReference type="Gene3D" id="3.40.50.970">
    <property type="match status" value="2"/>
</dbReference>
<evidence type="ECO:0000259" key="5">
    <source>
        <dbReference type="Pfam" id="PF02775"/>
    </source>
</evidence>
<dbReference type="GO" id="GO:0003984">
    <property type="term" value="F:acetolactate synthase activity"/>
    <property type="evidence" value="ECO:0007669"/>
    <property type="project" value="TreeGrafter"/>
</dbReference>
<dbReference type="Pfam" id="PF00205">
    <property type="entry name" value="TPP_enzyme_M"/>
    <property type="match status" value="1"/>
</dbReference>
<dbReference type="GO" id="GO:0009099">
    <property type="term" value="P:L-valine biosynthetic process"/>
    <property type="evidence" value="ECO:0007669"/>
    <property type="project" value="TreeGrafter"/>
</dbReference>
<feature type="domain" description="Thiamine pyrophosphate enzyme N-terminal TPP-binding" evidence="6">
    <location>
        <begin position="29"/>
        <end position="157"/>
    </location>
</feature>
<evidence type="ECO:0000256" key="2">
    <source>
        <dbReference type="ARBA" id="ARBA00023052"/>
    </source>
</evidence>
<dbReference type="InterPro" id="IPR000399">
    <property type="entry name" value="TPP-bd_CS"/>
</dbReference>